<dbReference type="STRING" id="56216.A0A1A6HGF0"/>
<dbReference type="EMBL" id="LZPO01034874">
    <property type="protein sequence ID" value="OBS76722.1"/>
    <property type="molecule type" value="Genomic_DNA"/>
</dbReference>
<gene>
    <name evidence="2" type="ORF">A6R68_16816</name>
</gene>
<evidence type="ECO:0000256" key="1">
    <source>
        <dbReference type="SAM" id="MobiDB-lite"/>
    </source>
</evidence>
<dbReference type="AlphaFoldDB" id="A0A1A6HGF0"/>
<dbReference type="InterPro" id="IPR008936">
    <property type="entry name" value="Rho_GTPase_activation_prot"/>
</dbReference>
<keyword evidence="3" id="KW-1185">Reference proteome</keyword>
<proteinExistence type="predicted"/>
<name>A0A1A6HGF0_NEOLE</name>
<evidence type="ECO:0000313" key="3">
    <source>
        <dbReference type="Proteomes" id="UP000092124"/>
    </source>
</evidence>
<evidence type="ECO:0000313" key="2">
    <source>
        <dbReference type="EMBL" id="OBS76722.1"/>
    </source>
</evidence>
<reference evidence="2 3" key="1">
    <citation type="submission" date="2016-06" db="EMBL/GenBank/DDBJ databases">
        <title>The Draft Genome Sequence and Annotation of the Desert Woodrat Neotoma lepida.</title>
        <authorList>
            <person name="Campbell M."/>
            <person name="Oakeson K.F."/>
            <person name="Yandell M."/>
            <person name="Halpert J.R."/>
            <person name="Dearing D."/>
        </authorList>
    </citation>
    <scope>NUCLEOTIDE SEQUENCE [LARGE SCALE GENOMIC DNA]</scope>
    <source>
        <strain evidence="2">417</strain>
        <tissue evidence="2">Liver</tissue>
    </source>
</reference>
<dbReference type="Gene3D" id="1.10.555.10">
    <property type="entry name" value="Rho GTPase activation protein"/>
    <property type="match status" value="1"/>
</dbReference>
<feature type="region of interest" description="Disordered" evidence="1">
    <location>
        <begin position="61"/>
        <end position="83"/>
    </location>
</feature>
<dbReference type="SUPFAM" id="SSF48350">
    <property type="entry name" value="GTPase activation domain, GAP"/>
    <property type="match status" value="1"/>
</dbReference>
<dbReference type="Proteomes" id="UP000092124">
    <property type="component" value="Unassembled WGS sequence"/>
</dbReference>
<comment type="caution">
    <text evidence="2">The sequence shown here is derived from an EMBL/GenBank/DDBJ whole genome shotgun (WGS) entry which is preliminary data.</text>
</comment>
<accession>A0A1A6HGF0</accession>
<sequence>MIKRKLLQFQEYWTIFQKTNLIFLRCLSRALHKIERHSPSHLMTVSNLAVSHAEDLLTLSNTDANHPKDADLQMKQPSESKPVNVSVTYREVSMETHPRASSGSYIFSYLSPAAATAMLLGVQH</sequence>
<protein>
    <submittedName>
        <fullName evidence="2">Uncharacterized protein</fullName>
    </submittedName>
</protein>
<organism evidence="2 3">
    <name type="scientific">Neotoma lepida</name>
    <name type="common">Desert woodrat</name>
    <dbReference type="NCBI Taxonomy" id="56216"/>
    <lineage>
        <taxon>Eukaryota</taxon>
        <taxon>Metazoa</taxon>
        <taxon>Chordata</taxon>
        <taxon>Craniata</taxon>
        <taxon>Vertebrata</taxon>
        <taxon>Euteleostomi</taxon>
        <taxon>Mammalia</taxon>
        <taxon>Eutheria</taxon>
        <taxon>Euarchontoglires</taxon>
        <taxon>Glires</taxon>
        <taxon>Rodentia</taxon>
        <taxon>Myomorpha</taxon>
        <taxon>Muroidea</taxon>
        <taxon>Cricetidae</taxon>
        <taxon>Neotominae</taxon>
        <taxon>Neotoma</taxon>
    </lineage>
</organism>